<evidence type="ECO:0000313" key="1">
    <source>
        <dbReference type="EMBL" id="QIJ72522.1"/>
    </source>
</evidence>
<dbReference type="RefSeq" id="WP_166032739.1">
    <property type="nucleotide sequence ID" value="NZ_CP048877.1"/>
</dbReference>
<reference evidence="1 2" key="1">
    <citation type="submission" date="2020-02" db="EMBL/GenBank/DDBJ databases">
        <title>Genome analysis of Thermosulfuriphilus ammonigenes ST65T, an anaerobic thermophilic chemolithoautotrophic bacterium isolated from a deep-sea hydrothermal vent.</title>
        <authorList>
            <person name="Slobodkina G."/>
            <person name="Allioux M."/>
            <person name="Merkel A."/>
            <person name="Alain K."/>
            <person name="Jebbar M."/>
            <person name="Slobodkin A."/>
        </authorList>
    </citation>
    <scope>NUCLEOTIDE SEQUENCE [LARGE SCALE GENOMIC DNA]</scope>
    <source>
        <strain evidence="1 2">ST65</strain>
    </source>
</reference>
<dbReference type="EMBL" id="CP048877">
    <property type="protein sequence ID" value="QIJ72522.1"/>
    <property type="molecule type" value="Genomic_DNA"/>
</dbReference>
<dbReference type="AlphaFoldDB" id="A0A6G7PXY8"/>
<proteinExistence type="predicted"/>
<dbReference type="Proteomes" id="UP000502179">
    <property type="component" value="Chromosome"/>
</dbReference>
<sequence length="138" mass="15399">MFRRQFTIYLLVFILALIAINYRSQKVRNEPLAEGIVRTPKGEELGKSQIIRRPDNSLALRISLQKALPKGSQVLVATEAGIFLSLGSMEGAAFIVTLPQSLRSQKIEGLRIIAPDGRVLAEARLISIRQEKSETRSR</sequence>
<accession>A0A6G7PXY8</accession>
<gene>
    <name evidence="1" type="ORF">G4V39_09665</name>
</gene>
<keyword evidence="2" id="KW-1185">Reference proteome</keyword>
<evidence type="ECO:0000313" key="2">
    <source>
        <dbReference type="Proteomes" id="UP000502179"/>
    </source>
</evidence>
<protein>
    <submittedName>
        <fullName evidence="1">Uncharacterized protein</fullName>
    </submittedName>
</protein>
<dbReference type="KEGG" id="tav:G4V39_09665"/>
<organism evidence="1 2">
    <name type="scientific">Thermosulfuriphilus ammonigenes</name>
    <dbReference type="NCBI Taxonomy" id="1936021"/>
    <lineage>
        <taxon>Bacteria</taxon>
        <taxon>Pseudomonadati</taxon>
        <taxon>Thermodesulfobacteriota</taxon>
        <taxon>Thermodesulfobacteria</taxon>
        <taxon>Thermodesulfobacteriales</taxon>
        <taxon>Thermodesulfobacteriaceae</taxon>
        <taxon>Thermosulfuriphilus</taxon>
    </lineage>
</organism>
<name>A0A6G7PXY8_9BACT</name>